<dbReference type="Proteomes" id="UP000576082">
    <property type="component" value="Unassembled WGS sequence"/>
</dbReference>
<protein>
    <submittedName>
        <fullName evidence="7">Glycoside hydrolase family 2</fullName>
    </submittedName>
</protein>
<feature type="domain" description="Glycoside hydrolase family 2 immunoglobulin-like beta-sandwich" evidence="4">
    <location>
        <begin position="228"/>
        <end position="353"/>
    </location>
</feature>
<dbReference type="PANTHER" id="PTHR42732">
    <property type="entry name" value="BETA-GALACTOSIDASE"/>
    <property type="match status" value="1"/>
</dbReference>
<evidence type="ECO:0000313" key="7">
    <source>
        <dbReference type="EMBL" id="NME72856.1"/>
    </source>
</evidence>
<sequence length="1115" mass="126657">MRKQTIFLLILLISNVGWSQRITFNHPFAPQEGLIKKVQKPYRGEICLNGSWEFKTVQLPKGVSFEEIKNVKTPTKGGWDKTAYKVPSPWNINGFTDGSGGDFITYPSYPLEWNDTKSGWLKKVIKVPANWGKDRINLHFEAVAGYAKVFVNGKEVGDHFDAFLPFDFDITDHIKAGQDNEILLWVAHGSLLDDPGKYGRRNYVAGSFWGKFILGIWQDAYLQRFDPVYISDTYIKPLVAEKKLELEVTVHNTTDKKVKFDINASVAQWINKNGFTTIEMPDVKWELGKTVLTFDQSKLEIEPNSKKVFIVSTKNVEGLDYWTPDTPNLYGLSIALNQKGKTTDLDYKRFGWREFKIKGTHFELNGKPFEVRGDSWHFMGIPQLTRRYAFSWYRMLKDNNANGVRLHAQVFPRFYLEMADEMGICILDETGIWSSDGGPKIDSEIYWEACKEHVKGLVLRDRNYPSVMGWSVCNETLPVTKHVFHAPQKLLDRNIQEINNWVAITRKYDTTRNWISGDGETQAETDLPTVIGHYGGPNAMTEWSSQNKPWGIGETGMGYYGTPLQISKINGDRAFESQLGRMEGLAGEAYELIKEQRELNASYVSIFNLAWYAVKPLALGLKDIKRASTPQDGIFFGKYKEGIPGYQPERLGPYTSTFNPGYDPSLPLYEAWPLLEAVKIAFSDNAKNIENHWAVKYDNTVKVPAEATKESISILSTDNEKKLTQKFQNLAVEVSPLSMKKAQLIIVDGDNPPKLDKKLISNLDQAIRNGSSMVIWGATSASSELIKALSQQDVKFYDRKATSYVVKGDHPILNYQNNKSLYFSELTKEPVSTISMDGEWVEQSKVVLKACNTDWRQWNYQREYLKTAKVYRSEREAKNPSNVIAFQRMGKGELIVSTIDLFSLKSQANGIIREMITNLGGKFEGKAMDIPMAINKDGQLQNALFSGMFQHSGIHPREQIKMVLDKNNKVEEATIGSKINGKYWEIASANNKGVWDFPNMNLGKLHDCVGYLSFWVKSPRSLTDLLIEPNMPRVDLHIGTKDAMAVIINGKEFVKFPEKKPFKKDQFVVEQMPLEKGWNHVLIKVSAAGGDWKSEVRMTTNTDGFLEKLETTVAR</sequence>
<keyword evidence="3" id="KW-0326">Glycosidase</keyword>
<dbReference type="InterPro" id="IPR006102">
    <property type="entry name" value="Ig-like_GH2"/>
</dbReference>
<dbReference type="InterPro" id="IPR006104">
    <property type="entry name" value="Glyco_hydro_2_N"/>
</dbReference>
<feature type="domain" description="Glycoside hydrolase family 2 catalytic" evidence="5">
    <location>
        <begin position="356"/>
        <end position="513"/>
    </location>
</feature>
<dbReference type="SUPFAM" id="SSF49785">
    <property type="entry name" value="Galactose-binding domain-like"/>
    <property type="match status" value="1"/>
</dbReference>
<dbReference type="Pfam" id="PF00703">
    <property type="entry name" value="Glyco_hydro_2"/>
    <property type="match status" value="1"/>
</dbReference>
<keyword evidence="2 7" id="KW-0378">Hydrolase</keyword>
<dbReference type="InterPro" id="IPR006103">
    <property type="entry name" value="Glyco_hydro_2_cat"/>
</dbReference>
<gene>
    <name evidence="7" type="ORF">HHU12_33170</name>
</gene>
<dbReference type="InterPro" id="IPR036156">
    <property type="entry name" value="Beta-gal/glucu_dom_sf"/>
</dbReference>
<evidence type="ECO:0000256" key="3">
    <source>
        <dbReference type="ARBA" id="ARBA00023295"/>
    </source>
</evidence>
<dbReference type="GO" id="GO:0004553">
    <property type="term" value="F:hydrolase activity, hydrolyzing O-glycosyl compounds"/>
    <property type="evidence" value="ECO:0007669"/>
    <property type="project" value="InterPro"/>
</dbReference>
<dbReference type="RefSeq" id="WP_169661017.1">
    <property type="nucleotide sequence ID" value="NZ_JABANE010000223.1"/>
</dbReference>
<keyword evidence="8" id="KW-1185">Reference proteome</keyword>
<dbReference type="SUPFAM" id="SSF49303">
    <property type="entry name" value="beta-Galactosidase/glucuronidase domain"/>
    <property type="match status" value="1"/>
</dbReference>
<dbReference type="InterPro" id="IPR017853">
    <property type="entry name" value="GH"/>
</dbReference>
<dbReference type="InterPro" id="IPR013783">
    <property type="entry name" value="Ig-like_fold"/>
</dbReference>
<dbReference type="Gene3D" id="3.20.20.80">
    <property type="entry name" value="Glycosidases"/>
    <property type="match status" value="1"/>
</dbReference>
<evidence type="ECO:0000313" key="8">
    <source>
        <dbReference type="Proteomes" id="UP000576082"/>
    </source>
</evidence>
<dbReference type="AlphaFoldDB" id="A0A7X9S1U5"/>
<dbReference type="Pfam" id="PF02837">
    <property type="entry name" value="Glyco_hydro_2_N"/>
    <property type="match status" value="1"/>
</dbReference>
<dbReference type="GO" id="GO:0005975">
    <property type="term" value="P:carbohydrate metabolic process"/>
    <property type="evidence" value="ECO:0007669"/>
    <property type="project" value="InterPro"/>
</dbReference>
<evidence type="ECO:0000256" key="1">
    <source>
        <dbReference type="ARBA" id="ARBA00007401"/>
    </source>
</evidence>
<dbReference type="PANTHER" id="PTHR42732:SF1">
    <property type="entry name" value="BETA-MANNOSIDASE"/>
    <property type="match status" value="1"/>
</dbReference>
<dbReference type="EMBL" id="JABANE010000223">
    <property type="protein sequence ID" value="NME72856.1"/>
    <property type="molecule type" value="Genomic_DNA"/>
</dbReference>
<dbReference type="Gene3D" id="2.60.40.10">
    <property type="entry name" value="Immunoglobulins"/>
    <property type="match status" value="1"/>
</dbReference>
<accession>A0A7X9S1U5</accession>
<reference evidence="7 8" key="1">
    <citation type="submission" date="2020-04" db="EMBL/GenBank/DDBJ databases">
        <title>Flammeovirga sp. SR4, a novel species isolated from seawater.</title>
        <authorList>
            <person name="Wang X."/>
        </authorList>
    </citation>
    <scope>NUCLEOTIDE SEQUENCE [LARGE SCALE GENOMIC DNA]</scope>
    <source>
        <strain evidence="7 8">ATCC 23126</strain>
    </source>
</reference>
<evidence type="ECO:0000259" key="4">
    <source>
        <dbReference type="Pfam" id="PF00703"/>
    </source>
</evidence>
<dbReference type="Pfam" id="PF02836">
    <property type="entry name" value="Glyco_hydro_2_C"/>
    <property type="match status" value="1"/>
</dbReference>
<dbReference type="SUPFAM" id="SSF51445">
    <property type="entry name" value="(Trans)glycosidases"/>
    <property type="match status" value="1"/>
</dbReference>
<dbReference type="InterPro" id="IPR008979">
    <property type="entry name" value="Galactose-bd-like_sf"/>
</dbReference>
<organism evidence="7 8">
    <name type="scientific">Flammeovirga aprica JL-4</name>
    <dbReference type="NCBI Taxonomy" id="694437"/>
    <lineage>
        <taxon>Bacteria</taxon>
        <taxon>Pseudomonadati</taxon>
        <taxon>Bacteroidota</taxon>
        <taxon>Cytophagia</taxon>
        <taxon>Cytophagales</taxon>
        <taxon>Flammeovirgaceae</taxon>
        <taxon>Flammeovirga</taxon>
    </lineage>
</organism>
<dbReference type="InterPro" id="IPR029062">
    <property type="entry name" value="Class_I_gatase-like"/>
</dbReference>
<evidence type="ECO:0000256" key="2">
    <source>
        <dbReference type="ARBA" id="ARBA00022801"/>
    </source>
</evidence>
<proteinExistence type="inferred from homology"/>
<comment type="caution">
    <text evidence="7">The sequence shown here is derived from an EMBL/GenBank/DDBJ whole genome shotgun (WGS) entry which is preliminary data.</text>
</comment>
<feature type="domain" description="Glycosyl hydrolases family 2 sugar binding" evidence="6">
    <location>
        <begin position="48"/>
        <end position="186"/>
    </location>
</feature>
<comment type="similarity">
    <text evidence="1">Belongs to the glycosyl hydrolase 2 family.</text>
</comment>
<dbReference type="SUPFAM" id="SSF52317">
    <property type="entry name" value="Class I glutamine amidotransferase-like"/>
    <property type="match status" value="1"/>
</dbReference>
<evidence type="ECO:0000259" key="6">
    <source>
        <dbReference type="Pfam" id="PF02837"/>
    </source>
</evidence>
<dbReference type="InterPro" id="IPR051913">
    <property type="entry name" value="GH2_Domain-Containing"/>
</dbReference>
<dbReference type="Gene3D" id="2.60.120.260">
    <property type="entry name" value="Galactose-binding domain-like"/>
    <property type="match status" value="1"/>
</dbReference>
<evidence type="ECO:0000259" key="5">
    <source>
        <dbReference type="Pfam" id="PF02836"/>
    </source>
</evidence>
<name>A0A7X9S1U5_9BACT</name>